<dbReference type="RefSeq" id="WP_315606989.1">
    <property type="nucleotide sequence ID" value="NZ_CP130318.1"/>
</dbReference>
<gene>
    <name evidence="2" type="ORF">MJA45_09355</name>
</gene>
<sequence length="157" mass="17548">MSHSLLTPAFKEALIRQLVYFDENRHILIDPLATYTHGEKKDLRSLLLEYEKRIEKLVAGFEEDLLQSRILIGSTVVLQFEGESTSEIYKIVLPDELGMEENRISCLSPLGRGLLLAKCGDPVTIRTPQGDYSVTVLANEYEEGMIGKPTVPELGGL</sequence>
<dbReference type="Pfam" id="PF01272">
    <property type="entry name" value="GreA_GreB"/>
    <property type="match status" value="1"/>
</dbReference>
<keyword evidence="2" id="KW-0648">Protein biosynthesis</keyword>
<evidence type="ECO:0000259" key="1">
    <source>
        <dbReference type="Pfam" id="PF01272"/>
    </source>
</evidence>
<accession>A0AA96LFR3</accession>
<dbReference type="GO" id="GO:0032784">
    <property type="term" value="P:regulation of DNA-templated transcription elongation"/>
    <property type="evidence" value="ECO:0007669"/>
    <property type="project" value="InterPro"/>
</dbReference>
<dbReference type="InterPro" id="IPR018151">
    <property type="entry name" value="TF_GreA/GreB_CS"/>
</dbReference>
<evidence type="ECO:0000313" key="2">
    <source>
        <dbReference type="EMBL" id="WNQ13209.1"/>
    </source>
</evidence>
<dbReference type="GO" id="GO:0006354">
    <property type="term" value="P:DNA-templated transcription elongation"/>
    <property type="evidence" value="ECO:0007669"/>
    <property type="project" value="TreeGrafter"/>
</dbReference>
<evidence type="ECO:0000313" key="3">
    <source>
        <dbReference type="Proteomes" id="UP001305702"/>
    </source>
</evidence>
<dbReference type="GO" id="GO:0003677">
    <property type="term" value="F:DNA binding"/>
    <property type="evidence" value="ECO:0007669"/>
    <property type="project" value="InterPro"/>
</dbReference>
<dbReference type="Gene3D" id="3.10.50.30">
    <property type="entry name" value="Transcription elongation factor, GreA/GreB, C-terminal domain"/>
    <property type="match status" value="1"/>
</dbReference>
<dbReference type="InterPro" id="IPR001437">
    <property type="entry name" value="Tscrpt_elong_fac_GreA/B_C"/>
</dbReference>
<dbReference type="PANTHER" id="PTHR30437:SF6">
    <property type="entry name" value="TRANSCRIPTION ELONGATION FACTOR GREB"/>
    <property type="match status" value="1"/>
</dbReference>
<dbReference type="EMBL" id="CP130318">
    <property type="protein sequence ID" value="WNQ13209.1"/>
    <property type="molecule type" value="Genomic_DNA"/>
</dbReference>
<dbReference type="KEGG" id="paun:MJA45_09355"/>
<dbReference type="GO" id="GO:0003746">
    <property type="term" value="F:translation elongation factor activity"/>
    <property type="evidence" value="ECO:0007669"/>
    <property type="project" value="UniProtKB-KW"/>
</dbReference>
<feature type="domain" description="Transcription elongation factor GreA/GreB C-terminal" evidence="1">
    <location>
        <begin position="68"/>
        <end position="139"/>
    </location>
</feature>
<keyword evidence="3" id="KW-1185">Reference proteome</keyword>
<name>A0AA96LFR3_9BACL</name>
<dbReference type="AlphaFoldDB" id="A0AA96LFR3"/>
<dbReference type="GO" id="GO:0070063">
    <property type="term" value="F:RNA polymerase binding"/>
    <property type="evidence" value="ECO:0007669"/>
    <property type="project" value="InterPro"/>
</dbReference>
<reference evidence="2 3" key="1">
    <citation type="submission" date="2022-02" db="EMBL/GenBank/DDBJ databases">
        <title>Paenibacillus sp. MBLB1776 Whole Genome Shotgun Sequencing.</title>
        <authorList>
            <person name="Hwang C.Y."/>
            <person name="Cho E.-S."/>
            <person name="Seo M.-J."/>
        </authorList>
    </citation>
    <scope>NUCLEOTIDE SEQUENCE [LARGE SCALE GENOMIC DNA]</scope>
    <source>
        <strain evidence="2 3">MBLB1776</strain>
    </source>
</reference>
<dbReference type="Proteomes" id="UP001305702">
    <property type="component" value="Chromosome"/>
</dbReference>
<proteinExistence type="predicted"/>
<dbReference type="SUPFAM" id="SSF54534">
    <property type="entry name" value="FKBP-like"/>
    <property type="match status" value="1"/>
</dbReference>
<dbReference type="PANTHER" id="PTHR30437">
    <property type="entry name" value="TRANSCRIPTION ELONGATION FACTOR GREA"/>
    <property type="match status" value="1"/>
</dbReference>
<organism evidence="2 3">
    <name type="scientific">Paenibacillus aurantius</name>
    <dbReference type="NCBI Taxonomy" id="2918900"/>
    <lineage>
        <taxon>Bacteria</taxon>
        <taxon>Bacillati</taxon>
        <taxon>Bacillota</taxon>
        <taxon>Bacilli</taxon>
        <taxon>Bacillales</taxon>
        <taxon>Paenibacillaceae</taxon>
        <taxon>Paenibacillus</taxon>
    </lineage>
</organism>
<protein>
    <submittedName>
        <fullName evidence="2">GreA/GreB family elongation factor</fullName>
    </submittedName>
</protein>
<dbReference type="PROSITE" id="PS00830">
    <property type="entry name" value="GREAB_2"/>
    <property type="match status" value="1"/>
</dbReference>
<dbReference type="InterPro" id="IPR023459">
    <property type="entry name" value="Tscrpt_elong_fac_GreA/B_fam"/>
</dbReference>
<dbReference type="InterPro" id="IPR036953">
    <property type="entry name" value="GreA/GreB_C_sf"/>
</dbReference>
<keyword evidence="2" id="KW-0251">Elongation factor</keyword>